<name>A0A1V4QFH4_UNCW3</name>
<feature type="non-terminal residue" evidence="2">
    <location>
        <position position="1"/>
    </location>
</feature>
<evidence type="ECO:0000313" key="3">
    <source>
        <dbReference type="Proteomes" id="UP000191663"/>
    </source>
</evidence>
<comment type="caution">
    <text evidence="2">The sequence shown here is derived from an EMBL/GenBank/DDBJ whole genome shotgun (WGS) entry which is preliminary data.</text>
</comment>
<keyword evidence="1" id="KW-1133">Transmembrane helix</keyword>
<gene>
    <name evidence="2" type="ORF">BXT86_04845</name>
</gene>
<keyword evidence="1" id="KW-0472">Membrane</keyword>
<feature type="transmembrane region" description="Helical" evidence="1">
    <location>
        <begin position="26"/>
        <end position="48"/>
    </location>
</feature>
<organism evidence="2 3">
    <name type="scientific">candidate division WOR-3 bacterium 4484_100</name>
    <dbReference type="NCBI Taxonomy" id="1936077"/>
    <lineage>
        <taxon>Bacteria</taxon>
        <taxon>Bacteria division WOR-3</taxon>
    </lineage>
</organism>
<dbReference type="Proteomes" id="UP000191663">
    <property type="component" value="Unassembled WGS sequence"/>
</dbReference>
<reference evidence="3" key="1">
    <citation type="submission" date="2017-01" db="EMBL/GenBank/DDBJ databases">
        <title>Novel pathways for hydrocarbon cycling and metabolic interdependencies in hydrothermal sediment communities.</title>
        <authorList>
            <person name="Dombrowski N."/>
            <person name="Seitz K."/>
            <person name="Teske A."/>
            <person name="Baker B."/>
        </authorList>
    </citation>
    <scope>NUCLEOTIDE SEQUENCE [LARGE SCALE GENOMIC DNA]</scope>
</reference>
<dbReference type="InterPro" id="IPR021320">
    <property type="entry name" value="DUF2905"/>
</dbReference>
<proteinExistence type="predicted"/>
<dbReference type="AlphaFoldDB" id="A0A1V4QFH4"/>
<dbReference type="EMBL" id="MUKB01000083">
    <property type="protein sequence ID" value="OPX17741.1"/>
    <property type="molecule type" value="Genomic_DNA"/>
</dbReference>
<sequence>LLLLVPRIALFKLPGDIVIKYGPLKIIFPIMTSIILSIIITIILNILLRK</sequence>
<protein>
    <recommendedName>
        <fullName evidence="4">DUF2905 domain-containing protein</fullName>
    </recommendedName>
</protein>
<accession>A0A1V4QFH4</accession>
<evidence type="ECO:0008006" key="4">
    <source>
        <dbReference type="Google" id="ProtNLM"/>
    </source>
</evidence>
<evidence type="ECO:0000256" key="1">
    <source>
        <dbReference type="SAM" id="Phobius"/>
    </source>
</evidence>
<dbReference type="Pfam" id="PF11146">
    <property type="entry name" value="DUF2905"/>
    <property type="match status" value="1"/>
</dbReference>
<keyword evidence="1" id="KW-0812">Transmembrane</keyword>
<evidence type="ECO:0000313" key="2">
    <source>
        <dbReference type="EMBL" id="OPX17741.1"/>
    </source>
</evidence>